<dbReference type="AlphaFoldDB" id="A0A3R6I3P4"/>
<dbReference type="Gene3D" id="1.10.10.60">
    <property type="entry name" value="Homeodomain-like"/>
    <property type="match status" value="1"/>
</dbReference>
<dbReference type="EMBL" id="QRKC01000005">
    <property type="protein sequence ID" value="RHH76817.1"/>
    <property type="molecule type" value="Genomic_DNA"/>
</dbReference>
<evidence type="ECO:0000313" key="2">
    <source>
        <dbReference type="EMBL" id="RHH76817.1"/>
    </source>
</evidence>
<proteinExistence type="predicted"/>
<organism evidence="2 3">
    <name type="scientific">Parabacteroides merdae</name>
    <dbReference type="NCBI Taxonomy" id="46503"/>
    <lineage>
        <taxon>Bacteria</taxon>
        <taxon>Pseudomonadati</taxon>
        <taxon>Bacteroidota</taxon>
        <taxon>Bacteroidia</taxon>
        <taxon>Bacteroidales</taxon>
        <taxon>Tannerellaceae</taxon>
        <taxon>Parabacteroides</taxon>
    </lineage>
</organism>
<dbReference type="Pfam" id="PF01381">
    <property type="entry name" value="HTH_3"/>
    <property type="match status" value="1"/>
</dbReference>
<name>A0A3R6I3P4_9BACT</name>
<dbReference type="InterPro" id="IPR009057">
    <property type="entry name" value="Homeodomain-like_sf"/>
</dbReference>
<dbReference type="SUPFAM" id="SSF46689">
    <property type="entry name" value="Homeodomain-like"/>
    <property type="match status" value="1"/>
</dbReference>
<gene>
    <name evidence="2" type="ORF">DW191_12785</name>
</gene>
<dbReference type="PROSITE" id="PS50943">
    <property type="entry name" value="HTH_CROC1"/>
    <property type="match status" value="1"/>
</dbReference>
<sequence>MADKMTTGQRKEWAKLLFVKENLTQAEIAERVGVSRVTVNKWINAENWEHLKVSVTITKEEQLKNLYRQLAELNGKIAQREQGERFPNAAEADTISKLANAIKKMETEVGLADITSVFADLLKWLRTYDAEQAKQVCPLLDAFVKSKLA</sequence>
<reference evidence="2 3" key="1">
    <citation type="submission" date="2018-08" db="EMBL/GenBank/DDBJ databases">
        <title>A genome reference for cultivated species of the human gut microbiota.</title>
        <authorList>
            <person name="Zou Y."/>
            <person name="Xue W."/>
            <person name="Luo G."/>
        </authorList>
    </citation>
    <scope>NUCLEOTIDE SEQUENCE [LARGE SCALE GENOMIC DNA]</scope>
    <source>
        <strain evidence="2 3">AM16-50</strain>
    </source>
</reference>
<accession>A0A3R6I3P4</accession>
<dbReference type="RefSeq" id="WP_122291263.1">
    <property type="nucleotide sequence ID" value="NZ_JBCHFY010000023.1"/>
</dbReference>
<comment type="caution">
    <text evidence="2">The sequence shown here is derived from an EMBL/GenBank/DDBJ whole genome shotgun (WGS) entry which is preliminary data.</text>
</comment>
<dbReference type="InterPro" id="IPR001387">
    <property type="entry name" value="Cro/C1-type_HTH"/>
</dbReference>
<feature type="domain" description="HTH cro/C1-type" evidence="1">
    <location>
        <begin position="15"/>
        <end position="44"/>
    </location>
</feature>
<evidence type="ECO:0000259" key="1">
    <source>
        <dbReference type="PROSITE" id="PS50943"/>
    </source>
</evidence>
<evidence type="ECO:0000313" key="3">
    <source>
        <dbReference type="Proteomes" id="UP000283732"/>
    </source>
</evidence>
<dbReference type="CDD" id="cd00093">
    <property type="entry name" value="HTH_XRE"/>
    <property type="match status" value="1"/>
</dbReference>
<protein>
    <submittedName>
        <fullName evidence="2">Helix-turn-helix domain-containing protein</fullName>
    </submittedName>
</protein>
<dbReference type="Proteomes" id="UP000283732">
    <property type="component" value="Unassembled WGS sequence"/>
</dbReference>